<proteinExistence type="predicted"/>
<protein>
    <submittedName>
        <fullName evidence="1">Uncharacterized protein</fullName>
    </submittedName>
</protein>
<comment type="caution">
    <text evidence="1">The sequence shown here is derived from an EMBL/GenBank/DDBJ whole genome shotgun (WGS) entry which is preliminary data.</text>
</comment>
<dbReference type="AlphaFoldDB" id="A0A151A9C2"/>
<reference evidence="1 2" key="1">
    <citation type="submission" date="2016-02" db="EMBL/GenBank/DDBJ databases">
        <title>Genome sequence of Halalkalicoccus paucihalophilus DSM 24557.</title>
        <authorList>
            <person name="Poehlein A."/>
            <person name="Daniel R."/>
        </authorList>
    </citation>
    <scope>NUCLEOTIDE SEQUENCE [LARGE SCALE GENOMIC DNA]</scope>
    <source>
        <strain evidence="1 2">DSM 24557</strain>
    </source>
</reference>
<dbReference type="Proteomes" id="UP000075321">
    <property type="component" value="Unassembled WGS sequence"/>
</dbReference>
<keyword evidence="2" id="KW-1185">Reference proteome</keyword>
<dbReference type="EMBL" id="LTAZ01000015">
    <property type="protein sequence ID" value="KYH24235.1"/>
    <property type="molecule type" value="Genomic_DNA"/>
</dbReference>
<gene>
    <name evidence="1" type="ORF">HAPAU_37060</name>
</gene>
<evidence type="ECO:0000313" key="1">
    <source>
        <dbReference type="EMBL" id="KYH24235.1"/>
    </source>
</evidence>
<organism evidence="1 2">
    <name type="scientific">Halalkalicoccus paucihalophilus</name>
    <dbReference type="NCBI Taxonomy" id="1008153"/>
    <lineage>
        <taxon>Archaea</taxon>
        <taxon>Methanobacteriati</taxon>
        <taxon>Methanobacteriota</taxon>
        <taxon>Stenosarchaea group</taxon>
        <taxon>Halobacteria</taxon>
        <taxon>Halobacteriales</taxon>
        <taxon>Halococcaceae</taxon>
        <taxon>Halalkalicoccus</taxon>
    </lineage>
</organism>
<sequence length="153" mass="17263">MAILLSRYRYSTRPLFFNEKSGTTTVRKRNSAINNPLSPVRPERRRNRILTLAVFHCYPSWKEDDSFEKRTHTSRTVIIHGGCLINISIPPPDVISILWWQSSCANSPLRTVALTIESMVIANMAVPGERKCNDCLTGVSPSILMSVGLFEDL</sequence>
<dbReference type="PATRIC" id="fig|1008153.3.peg.3941"/>
<accession>A0A151A9C2</accession>
<name>A0A151A9C2_9EURY</name>
<evidence type="ECO:0000313" key="2">
    <source>
        <dbReference type="Proteomes" id="UP000075321"/>
    </source>
</evidence>